<accession>A0A8K0DSA8</accession>
<evidence type="ECO:0000259" key="4">
    <source>
        <dbReference type="Pfam" id="PF13947"/>
    </source>
</evidence>
<sequence>METGTTLSSSSLFIIAFLACFVIFYQTSYADHTHPCPPSSCGNIRNISYPFRLQTDPDHCSDLSYNLSCENNNTRTVLYLYAGKYYVQAINYINQTIRLVDSNVVEGDCSSIPLYTLSPYNFSDSYRGYRSEIYILPSGLPFDEKSEIYFDKKRRYYFYEKGRFYLYEKGGSYFAKEYTLSEAITFLSCENPVKSPLYIPTTPCINTTTHSESKERYSYVHVGSTSASELKDFCRIEMMFLTSSRPQGIIENNNISYIDIHNQLAYGFELFWYLNFTRCHVSDSSNSLNCIHLYESSHDEWEPLPAASYTSSKIM</sequence>
<proteinExistence type="predicted"/>
<dbReference type="Proteomes" id="UP000796880">
    <property type="component" value="Unassembled WGS sequence"/>
</dbReference>
<feature type="domain" description="Wall-associated receptor kinase galacturonan-binding" evidence="4">
    <location>
        <begin position="36"/>
        <end position="101"/>
    </location>
</feature>
<keyword evidence="6" id="KW-1185">Reference proteome</keyword>
<organism evidence="5 6">
    <name type="scientific">Rhamnella rubrinervis</name>
    <dbReference type="NCBI Taxonomy" id="2594499"/>
    <lineage>
        <taxon>Eukaryota</taxon>
        <taxon>Viridiplantae</taxon>
        <taxon>Streptophyta</taxon>
        <taxon>Embryophyta</taxon>
        <taxon>Tracheophyta</taxon>
        <taxon>Spermatophyta</taxon>
        <taxon>Magnoliopsida</taxon>
        <taxon>eudicotyledons</taxon>
        <taxon>Gunneridae</taxon>
        <taxon>Pentapetalae</taxon>
        <taxon>rosids</taxon>
        <taxon>fabids</taxon>
        <taxon>Rosales</taxon>
        <taxon>Rhamnaceae</taxon>
        <taxon>rhamnoid group</taxon>
        <taxon>Rhamneae</taxon>
        <taxon>Rhamnella</taxon>
    </lineage>
</organism>
<dbReference type="EMBL" id="VOIH02000011">
    <property type="protein sequence ID" value="KAF3433876.1"/>
    <property type="molecule type" value="Genomic_DNA"/>
</dbReference>
<protein>
    <recommendedName>
        <fullName evidence="4">Wall-associated receptor kinase galacturonan-binding domain-containing protein</fullName>
    </recommendedName>
</protein>
<keyword evidence="2 3" id="KW-0732">Signal</keyword>
<dbReference type="PANTHER" id="PTHR33138">
    <property type="entry name" value="OS01G0690200 PROTEIN"/>
    <property type="match status" value="1"/>
</dbReference>
<gene>
    <name evidence="5" type="ORF">FNV43_RR24979</name>
</gene>
<reference evidence="5" key="1">
    <citation type="submission" date="2020-03" db="EMBL/GenBank/DDBJ databases">
        <title>A high-quality chromosome-level genome assembly of a woody plant with both climbing and erect habits, Rhamnella rubrinervis.</title>
        <authorList>
            <person name="Lu Z."/>
            <person name="Yang Y."/>
            <person name="Zhu X."/>
            <person name="Sun Y."/>
        </authorList>
    </citation>
    <scope>NUCLEOTIDE SEQUENCE</scope>
    <source>
        <strain evidence="5">BYM</strain>
        <tissue evidence="5">Leaf</tissue>
    </source>
</reference>
<dbReference type="GO" id="GO:0030247">
    <property type="term" value="F:polysaccharide binding"/>
    <property type="evidence" value="ECO:0007669"/>
    <property type="project" value="InterPro"/>
</dbReference>
<comment type="subcellular location">
    <subcellularLocation>
        <location evidence="1">Membrane</location>
        <topology evidence="1">Single-pass membrane protein</topology>
    </subcellularLocation>
</comment>
<dbReference type="PANTHER" id="PTHR33138:SF30">
    <property type="entry name" value="LEAF RUST 10 DISEASE-RESISTANCE LOCUS RECEPTOR-LIKE PROTEIN KINASE-LIKE 2.7"/>
    <property type="match status" value="1"/>
</dbReference>
<name>A0A8K0DSA8_9ROSA</name>
<dbReference type="Pfam" id="PF13947">
    <property type="entry name" value="GUB_WAK_bind"/>
    <property type="match status" value="1"/>
</dbReference>
<evidence type="ECO:0000256" key="3">
    <source>
        <dbReference type="SAM" id="SignalP"/>
    </source>
</evidence>
<evidence type="ECO:0000313" key="6">
    <source>
        <dbReference type="Proteomes" id="UP000796880"/>
    </source>
</evidence>
<dbReference type="AlphaFoldDB" id="A0A8K0DSA8"/>
<evidence type="ECO:0000313" key="5">
    <source>
        <dbReference type="EMBL" id="KAF3433876.1"/>
    </source>
</evidence>
<dbReference type="InterPro" id="IPR025287">
    <property type="entry name" value="WAK_GUB"/>
</dbReference>
<feature type="signal peptide" evidence="3">
    <location>
        <begin position="1"/>
        <end position="30"/>
    </location>
</feature>
<evidence type="ECO:0000256" key="1">
    <source>
        <dbReference type="ARBA" id="ARBA00004167"/>
    </source>
</evidence>
<dbReference type="OrthoDB" id="1928340at2759"/>
<dbReference type="GO" id="GO:0016020">
    <property type="term" value="C:membrane"/>
    <property type="evidence" value="ECO:0007669"/>
    <property type="project" value="UniProtKB-SubCell"/>
</dbReference>
<comment type="caution">
    <text evidence="5">The sequence shown here is derived from an EMBL/GenBank/DDBJ whole genome shotgun (WGS) entry which is preliminary data.</text>
</comment>
<evidence type="ECO:0000256" key="2">
    <source>
        <dbReference type="ARBA" id="ARBA00022729"/>
    </source>
</evidence>
<feature type="chain" id="PRO_5035436302" description="Wall-associated receptor kinase galacturonan-binding domain-containing protein" evidence="3">
    <location>
        <begin position="31"/>
        <end position="315"/>
    </location>
</feature>